<evidence type="ECO:0000313" key="3">
    <source>
        <dbReference type="Proteomes" id="UP000054558"/>
    </source>
</evidence>
<dbReference type="PANTHER" id="PTHR43146">
    <property type="entry name" value="CANCER-RELATED NUCLEOSIDE-TRIPHOSPHATASE"/>
    <property type="match status" value="1"/>
</dbReference>
<feature type="compositionally biased region" description="Acidic residues" evidence="1">
    <location>
        <begin position="251"/>
        <end position="260"/>
    </location>
</feature>
<evidence type="ECO:0000313" key="2">
    <source>
        <dbReference type="EMBL" id="GAQ79729.1"/>
    </source>
</evidence>
<keyword evidence="3" id="KW-1185">Reference proteome</keyword>
<evidence type="ECO:0000256" key="1">
    <source>
        <dbReference type="SAM" id="MobiDB-lite"/>
    </source>
</evidence>
<protein>
    <submittedName>
        <fullName evidence="2">Nucleoside-triphosphatase THEP1</fullName>
    </submittedName>
</protein>
<dbReference type="AlphaFoldDB" id="A0A1Y1HRE5"/>
<dbReference type="InterPro" id="IPR004948">
    <property type="entry name" value="Nuc-triphosphatase_THEP1"/>
</dbReference>
<name>A0A1Y1HRE5_KLENI</name>
<proteinExistence type="predicted"/>
<feature type="compositionally biased region" description="Polar residues" evidence="1">
    <location>
        <begin position="201"/>
        <end position="210"/>
    </location>
</feature>
<dbReference type="OrthoDB" id="446244at2759"/>
<reference evidence="2 3" key="1">
    <citation type="journal article" date="2014" name="Nat. Commun.">
        <title>Klebsormidium flaccidum genome reveals primary factors for plant terrestrial adaptation.</title>
        <authorList>
            <person name="Hori K."/>
            <person name="Maruyama F."/>
            <person name="Fujisawa T."/>
            <person name="Togashi T."/>
            <person name="Yamamoto N."/>
            <person name="Seo M."/>
            <person name="Sato S."/>
            <person name="Yamada T."/>
            <person name="Mori H."/>
            <person name="Tajima N."/>
            <person name="Moriyama T."/>
            <person name="Ikeuchi M."/>
            <person name="Watanabe M."/>
            <person name="Wada H."/>
            <person name="Kobayashi K."/>
            <person name="Saito M."/>
            <person name="Masuda T."/>
            <person name="Sasaki-Sekimoto Y."/>
            <person name="Mashiguchi K."/>
            <person name="Awai K."/>
            <person name="Shimojima M."/>
            <person name="Masuda S."/>
            <person name="Iwai M."/>
            <person name="Nobusawa T."/>
            <person name="Narise T."/>
            <person name="Kondo S."/>
            <person name="Saito H."/>
            <person name="Sato R."/>
            <person name="Murakawa M."/>
            <person name="Ihara Y."/>
            <person name="Oshima-Yamada Y."/>
            <person name="Ohtaka K."/>
            <person name="Satoh M."/>
            <person name="Sonobe K."/>
            <person name="Ishii M."/>
            <person name="Ohtani R."/>
            <person name="Kanamori-Sato M."/>
            <person name="Honoki R."/>
            <person name="Miyazaki D."/>
            <person name="Mochizuki H."/>
            <person name="Umetsu J."/>
            <person name="Higashi K."/>
            <person name="Shibata D."/>
            <person name="Kamiya Y."/>
            <person name="Sato N."/>
            <person name="Nakamura Y."/>
            <person name="Tabata S."/>
            <person name="Ida S."/>
            <person name="Kurokawa K."/>
            <person name="Ohta H."/>
        </authorList>
    </citation>
    <scope>NUCLEOTIDE SEQUENCE [LARGE SCALE GENOMIC DNA]</scope>
    <source>
        <strain evidence="2 3">NIES-2285</strain>
    </source>
</reference>
<feature type="compositionally biased region" description="Basic and acidic residues" evidence="1">
    <location>
        <begin position="235"/>
        <end position="247"/>
    </location>
</feature>
<organism evidence="2 3">
    <name type="scientific">Klebsormidium nitens</name>
    <name type="common">Green alga</name>
    <name type="synonym">Ulothrix nitens</name>
    <dbReference type="NCBI Taxonomy" id="105231"/>
    <lineage>
        <taxon>Eukaryota</taxon>
        <taxon>Viridiplantae</taxon>
        <taxon>Streptophyta</taxon>
        <taxon>Klebsormidiophyceae</taxon>
        <taxon>Klebsormidiales</taxon>
        <taxon>Klebsormidiaceae</taxon>
        <taxon>Klebsormidium</taxon>
    </lineage>
</organism>
<dbReference type="Pfam" id="PF03266">
    <property type="entry name" value="NTPase_1"/>
    <property type="match status" value="1"/>
</dbReference>
<sequence length="292" mass="31279">MSEVVLPPAGSTNVNVFVTGQPGVGKTSLVLNVAGKLPQHLIAGFYTVEARSPETNEKIGYDVVTLTGETAPLCRVKKWQGNRVEKVGKFYVALDEFEKVVMPTLTPSPNIKLHVIDEVGRLELCSRPFQDAVTALLASPDTVVFGSLPAPRYRHTIDFVEDIKQRPDTAVLTLNKNNRDATAIQVESLLSRLLNGDHTGASGSQQTGQPPSLPHGTEGPAVSNHSAVGGLGFHQHIDGADAGDHHLAGWPEEDEGEGETSEGTYTFVEGVMVDEPPGPPDWIGPSEHRDDA</sequence>
<dbReference type="GO" id="GO:0017111">
    <property type="term" value="F:ribonucleoside triphosphate phosphatase activity"/>
    <property type="evidence" value="ECO:0007669"/>
    <property type="project" value="InterPro"/>
</dbReference>
<gene>
    <name evidence="2" type="ORF">KFL_000370030</name>
</gene>
<dbReference type="STRING" id="105231.A0A1Y1HRE5"/>
<dbReference type="OMA" id="YQVGNYR"/>
<dbReference type="InterPro" id="IPR027417">
    <property type="entry name" value="P-loop_NTPase"/>
</dbReference>
<dbReference type="PANTHER" id="PTHR43146:SF2">
    <property type="entry name" value="NUCLEOSIDE-TRIPHOSPHATASE THEP1"/>
    <property type="match status" value="1"/>
</dbReference>
<dbReference type="Gene3D" id="3.40.50.300">
    <property type="entry name" value="P-loop containing nucleotide triphosphate hydrolases"/>
    <property type="match status" value="1"/>
</dbReference>
<accession>A0A1Y1HRE5</accession>
<feature type="region of interest" description="Disordered" evidence="1">
    <location>
        <begin position="195"/>
        <end position="292"/>
    </location>
</feature>
<dbReference type="SUPFAM" id="SSF52540">
    <property type="entry name" value="P-loop containing nucleoside triphosphate hydrolases"/>
    <property type="match status" value="1"/>
</dbReference>
<dbReference type="Proteomes" id="UP000054558">
    <property type="component" value="Unassembled WGS sequence"/>
</dbReference>
<dbReference type="EMBL" id="DF236986">
    <property type="protein sequence ID" value="GAQ79729.1"/>
    <property type="molecule type" value="Genomic_DNA"/>
</dbReference>